<protein>
    <recommendedName>
        <fullName evidence="5">Apple domain-containing protein</fullName>
    </recommendedName>
</protein>
<feature type="compositionally biased region" description="Basic and acidic residues" evidence="1">
    <location>
        <begin position="119"/>
        <end position="128"/>
    </location>
</feature>
<proteinExistence type="predicted"/>
<evidence type="ECO:0000313" key="4">
    <source>
        <dbReference type="Proteomes" id="UP000193240"/>
    </source>
</evidence>
<gene>
    <name evidence="3" type="ORF">B5807_11940</name>
</gene>
<dbReference type="EMBL" id="KZ107868">
    <property type="protein sequence ID" value="OSS43370.1"/>
    <property type="molecule type" value="Genomic_DNA"/>
</dbReference>
<organism evidence="3 4">
    <name type="scientific">Epicoccum nigrum</name>
    <name type="common">Soil fungus</name>
    <name type="synonym">Epicoccum purpurascens</name>
    <dbReference type="NCBI Taxonomy" id="105696"/>
    <lineage>
        <taxon>Eukaryota</taxon>
        <taxon>Fungi</taxon>
        <taxon>Dikarya</taxon>
        <taxon>Ascomycota</taxon>
        <taxon>Pezizomycotina</taxon>
        <taxon>Dothideomycetes</taxon>
        <taxon>Pleosporomycetidae</taxon>
        <taxon>Pleosporales</taxon>
        <taxon>Pleosporineae</taxon>
        <taxon>Didymellaceae</taxon>
        <taxon>Epicoccum</taxon>
    </lineage>
</organism>
<keyword evidence="4" id="KW-1185">Reference proteome</keyword>
<sequence>MARIALILTLLAAAVHASPMPDVLERDYPTGNLPVGECKKINIIVTILKAYKATPFCSSYLDIPAVTSTTTVKSTSVTTVKVTSTVTAPAKVITTTSTLTVPGSTSTVFSPGNPPAKAQKRDHGKPQKPDYLDEYGDEIISSACKCLDIPQKTVVVSKTTTKLSTATASETVVEPQLALTLPQKTITTTTTPLSTTTVTSTKTASPSTTTLYPCATPVPTNVPTLPYGDASSPTDLGLQNTLFGLSDPKGSSVEACCNTCYFGVPNCVQAYFYFYQGCVVSQATAKGSGVGVSASCPSGLFAGLTYARDTNPAFRSTGNFAGPCGVKYNNL</sequence>
<evidence type="ECO:0008006" key="5">
    <source>
        <dbReference type="Google" id="ProtNLM"/>
    </source>
</evidence>
<feature type="signal peptide" evidence="2">
    <location>
        <begin position="1"/>
        <end position="17"/>
    </location>
</feature>
<reference evidence="3 4" key="1">
    <citation type="journal article" date="2017" name="Genome Announc.">
        <title>Genome sequence of the saprophytic ascomycete Epicoccum nigrum ICMP 19927 strain isolated from New Zealand.</title>
        <authorList>
            <person name="Fokin M."/>
            <person name="Fleetwood D."/>
            <person name="Weir B.S."/>
            <person name="Villas-Boas S.G."/>
        </authorList>
    </citation>
    <scope>NUCLEOTIDE SEQUENCE [LARGE SCALE GENOMIC DNA]</scope>
    <source>
        <strain evidence="3 4">ICMP 19927</strain>
    </source>
</reference>
<dbReference type="Proteomes" id="UP000193240">
    <property type="component" value="Unassembled WGS sequence"/>
</dbReference>
<evidence type="ECO:0000313" key="3">
    <source>
        <dbReference type="EMBL" id="OSS43370.1"/>
    </source>
</evidence>
<evidence type="ECO:0000256" key="2">
    <source>
        <dbReference type="SAM" id="SignalP"/>
    </source>
</evidence>
<dbReference type="AlphaFoldDB" id="A0A1Y2LI00"/>
<evidence type="ECO:0000256" key="1">
    <source>
        <dbReference type="SAM" id="MobiDB-lite"/>
    </source>
</evidence>
<dbReference type="InParanoid" id="A0A1Y2LI00"/>
<dbReference type="OMA" id="CYETENC"/>
<keyword evidence="2" id="KW-0732">Signal</keyword>
<feature type="region of interest" description="Disordered" evidence="1">
    <location>
        <begin position="103"/>
        <end position="128"/>
    </location>
</feature>
<accession>A0A1Y2LI00</accession>
<feature type="chain" id="PRO_5012146874" description="Apple domain-containing protein" evidence="2">
    <location>
        <begin position="18"/>
        <end position="331"/>
    </location>
</feature>
<name>A0A1Y2LI00_EPING</name>